<dbReference type="EMBL" id="CM042034">
    <property type="protein sequence ID" value="KAI3762658.1"/>
    <property type="molecule type" value="Genomic_DNA"/>
</dbReference>
<reference evidence="2" key="1">
    <citation type="journal article" date="2022" name="Mol. Ecol. Resour.">
        <title>The genomes of chicory, endive, great burdock and yacon provide insights into Asteraceae palaeo-polyploidization history and plant inulin production.</title>
        <authorList>
            <person name="Fan W."/>
            <person name="Wang S."/>
            <person name="Wang H."/>
            <person name="Wang A."/>
            <person name="Jiang F."/>
            <person name="Liu H."/>
            <person name="Zhao H."/>
            <person name="Xu D."/>
            <person name="Zhang Y."/>
        </authorList>
    </citation>
    <scope>NUCLEOTIDE SEQUENCE [LARGE SCALE GENOMIC DNA]</scope>
    <source>
        <strain evidence="2">cv. Yunnan</strain>
    </source>
</reference>
<keyword evidence="2" id="KW-1185">Reference proteome</keyword>
<sequence>MRSLSFQGARVSLTHPALPQMSTENNNTNNSFALKSILENEKLDNTNFLSWQCNLRIVLKMAKKLYVLDAPVPEAPDGNTTATRKAWEKQRDDATEVACLMLACMSRELQKSMEDLSAFDMIEQLKGMFLKQARRERYEYMSQLIRCTMQEGTPVSVLKIKGYIDQMNKLGYPMKNDMATDFILNSLPSSYAQFVMNFNMNGLEKTVAELHAKLKLQRASGEGTSSGILIYVIETFTVSSNTWVFDTGCGYHIINVLQEPKSWRKLKQGDMELIFGDGKRVSVLATGTYHLACPSGLVVVLNNCLFAPGLTRNIISVSLLFEQGFKYVFNGIAISAYLYDIFYFEAKPQNGIYEIDVQTDNNIYNLSKRIKSGINDTLLWHCRLGHISKARIKRLQFEGILEPTGQDSFDNCESCLAGKLTKDPFTHVGERAKDLLSLIHTDVCGPFRTMSRNHERYFVSFIDDYSRYAYVYLMKHKHETFEKFKEFQNEVEKQLDKSIKTL</sequence>
<accession>A0ACB9EVJ4</accession>
<gene>
    <name evidence="1" type="ORF">L1987_53098</name>
</gene>
<comment type="caution">
    <text evidence="1">The sequence shown here is derived from an EMBL/GenBank/DDBJ whole genome shotgun (WGS) entry which is preliminary data.</text>
</comment>
<name>A0ACB9EVJ4_9ASTR</name>
<protein>
    <submittedName>
        <fullName evidence="1">Uncharacterized protein</fullName>
    </submittedName>
</protein>
<proteinExistence type="predicted"/>
<evidence type="ECO:0000313" key="1">
    <source>
        <dbReference type="EMBL" id="KAI3762658.1"/>
    </source>
</evidence>
<organism evidence="1 2">
    <name type="scientific">Smallanthus sonchifolius</name>
    <dbReference type="NCBI Taxonomy" id="185202"/>
    <lineage>
        <taxon>Eukaryota</taxon>
        <taxon>Viridiplantae</taxon>
        <taxon>Streptophyta</taxon>
        <taxon>Embryophyta</taxon>
        <taxon>Tracheophyta</taxon>
        <taxon>Spermatophyta</taxon>
        <taxon>Magnoliopsida</taxon>
        <taxon>eudicotyledons</taxon>
        <taxon>Gunneridae</taxon>
        <taxon>Pentapetalae</taxon>
        <taxon>asterids</taxon>
        <taxon>campanulids</taxon>
        <taxon>Asterales</taxon>
        <taxon>Asteraceae</taxon>
        <taxon>Asteroideae</taxon>
        <taxon>Heliantheae alliance</taxon>
        <taxon>Millerieae</taxon>
        <taxon>Smallanthus</taxon>
    </lineage>
</organism>
<dbReference type="Proteomes" id="UP001056120">
    <property type="component" value="Linkage Group LG17"/>
</dbReference>
<evidence type="ECO:0000313" key="2">
    <source>
        <dbReference type="Proteomes" id="UP001056120"/>
    </source>
</evidence>
<reference evidence="1 2" key="2">
    <citation type="journal article" date="2022" name="Mol. Ecol. Resour.">
        <title>The genomes of chicory, endive, great burdock and yacon provide insights into Asteraceae paleo-polyploidization history and plant inulin production.</title>
        <authorList>
            <person name="Fan W."/>
            <person name="Wang S."/>
            <person name="Wang H."/>
            <person name="Wang A."/>
            <person name="Jiang F."/>
            <person name="Liu H."/>
            <person name="Zhao H."/>
            <person name="Xu D."/>
            <person name="Zhang Y."/>
        </authorList>
    </citation>
    <scope>NUCLEOTIDE SEQUENCE [LARGE SCALE GENOMIC DNA]</scope>
    <source>
        <strain evidence="2">cv. Yunnan</strain>
        <tissue evidence="1">Leaves</tissue>
    </source>
</reference>